<gene>
    <name evidence="2" type="ORF">BaRGS_00029990</name>
</gene>
<keyword evidence="3" id="KW-1185">Reference proteome</keyword>
<proteinExistence type="predicted"/>
<protein>
    <submittedName>
        <fullName evidence="2">Uncharacterized protein</fullName>
    </submittedName>
</protein>
<comment type="caution">
    <text evidence="2">The sequence shown here is derived from an EMBL/GenBank/DDBJ whole genome shotgun (WGS) entry which is preliminary data.</text>
</comment>
<dbReference type="AlphaFoldDB" id="A0ABD0JVM0"/>
<reference evidence="2 3" key="1">
    <citation type="journal article" date="2023" name="Sci. Data">
        <title>Genome assembly of the Korean intertidal mud-creeper Batillaria attramentaria.</title>
        <authorList>
            <person name="Patra A.K."/>
            <person name="Ho P.T."/>
            <person name="Jun S."/>
            <person name="Lee S.J."/>
            <person name="Kim Y."/>
            <person name="Won Y.J."/>
        </authorList>
    </citation>
    <scope>NUCLEOTIDE SEQUENCE [LARGE SCALE GENOMIC DNA]</scope>
    <source>
        <strain evidence="2">Wonlab-2016</strain>
    </source>
</reference>
<feature type="compositionally biased region" description="Basic and acidic residues" evidence="1">
    <location>
        <begin position="14"/>
        <end position="27"/>
    </location>
</feature>
<dbReference type="EMBL" id="JACVVK020000317">
    <property type="protein sequence ID" value="KAK7478779.1"/>
    <property type="molecule type" value="Genomic_DNA"/>
</dbReference>
<dbReference type="Proteomes" id="UP001519460">
    <property type="component" value="Unassembled WGS sequence"/>
</dbReference>
<accession>A0ABD0JVM0</accession>
<feature type="compositionally biased region" description="Polar residues" evidence="1">
    <location>
        <begin position="1"/>
        <end position="13"/>
    </location>
</feature>
<evidence type="ECO:0000256" key="1">
    <source>
        <dbReference type="SAM" id="MobiDB-lite"/>
    </source>
</evidence>
<evidence type="ECO:0000313" key="2">
    <source>
        <dbReference type="EMBL" id="KAK7478779.1"/>
    </source>
</evidence>
<name>A0ABD0JVM0_9CAEN</name>
<feature type="region of interest" description="Disordered" evidence="1">
    <location>
        <begin position="1"/>
        <end position="30"/>
    </location>
</feature>
<evidence type="ECO:0000313" key="3">
    <source>
        <dbReference type="Proteomes" id="UP001519460"/>
    </source>
</evidence>
<organism evidence="2 3">
    <name type="scientific">Batillaria attramentaria</name>
    <dbReference type="NCBI Taxonomy" id="370345"/>
    <lineage>
        <taxon>Eukaryota</taxon>
        <taxon>Metazoa</taxon>
        <taxon>Spiralia</taxon>
        <taxon>Lophotrochozoa</taxon>
        <taxon>Mollusca</taxon>
        <taxon>Gastropoda</taxon>
        <taxon>Caenogastropoda</taxon>
        <taxon>Sorbeoconcha</taxon>
        <taxon>Cerithioidea</taxon>
        <taxon>Batillariidae</taxon>
        <taxon>Batillaria</taxon>
    </lineage>
</organism>
<sequence>MTEDWNSLHNPSLTRDDFQPKRTDHRSPASISRVIPRSACTSRAGLFAEELRRVAARRRTNKCLGPWTGAPRERDLGQRTGDNSNSP</sequence>
<feature type="region of interest" description="Disordered" evidence="1">
    <location>
        <begin position="60"/>
        <end position="87"/>
    </location>
</feature>